<dbReference type="GO" id="GO:0004843">
    <property type="term" value="F:cysteine-type deubiquitinase activity"/>
    <property type="evidence" value="ECO:0007669"/>
    <property type="project" value="UniProtKB-EC"/>
</dbReference>
<dbReference type="InterPro" id="IPR002048">
    <property type="entry name" value="EF_hand_dom"/>
</dbReference>
<dbReference type="EC" id="3.4.19.12" evidence="2"/>
<comment type="catalytic activity">
    <reaction evidence="1">
        <text>Thiol-dependent hydrolysis of ester, thioester, amide, peptide and isopeptide bonds formed by the C-terminal Gly of ubiquitin (a 76-residue protein attached to proteins as an intracellular targeting signal).</text>
        <dbReference type="EC" id="3.4.19.12"/>
    </reaction>
</comment>
<dbReference type="InterPro" id="IPR050185">
    <property type="entry name" value="Ub_carboxyl-term_hydrolase"/>
</dbReference>
<keyword evidence="13" id="KW-1133">Transmembrane helix</keyword>
<dbReference type="SMART" id="SM00695">
    <property type="entry name" value="DUSP"/>
    <property type="match status" value="1"/>
</dbReference>
<sequence length="1592" mass="180093">MGAKESRASILSYDEASKRVTSVELQRIQEAYKRSCGFAGVMREAVFIRDVLGENVPQKLSQRIFVVMSSNNRGMTFRDLLVTLVLLTRGRQEERLKLTYAVYSDERGSSVTSTSMSDMVSACEKTALPHEALVLFKTNENVTYDAFRSWVLKYPDVTSVTRWLVNSSGITVSLTDHTEMPNFYQTLAGVTHLDESDITELEKQYWLLKSQSKTGRFDLTTFTSFVSPPLPPCLVQGLFNAFDENRDGHIDFKEISCGVSACCRGPLAERQKFCYKMFDSDQDGKLNSNEIKAMAVSLLQVHKKLEEETLENSDAVSEIVSHVLCNSNTAKGEITLEEYQLWSLDDPLPISLLNIVVEICHIVLGLRPTSPIEEGIIIRGWMQRASQSELTPGETWYIASGKWWQQWKLHTQYDVSSVITHISPIISSFNCKNCGIYVPVLNGKLESPIVDTGYHSERSSSSDTLASAQEATESTQHLHCKVLFVFLLKTTICSFFVSDVMAAVYTTRYNQYRIYYTATTEKSSKIRSKLPGKVQRLSKSTPTNLSTLTDEGGRLREGLVEGSDFVVLPAQVWKALHHWYGGSPVLPRIVPAPNKGEKCWIELHRLNILILRHQQLSHIAFPGNTPISSVGNTAFGMLKQSLNYVTGNMILNFFTFLIFLYFSCFKYTKLTSYRTMQRYSMMSRFKLEELNMAFNAQILLEGKALNLIEITKNNLIYLNIAVRNVDMSWPEELSQIARNQKQKTKTSAVVAGATGLSNLGNTCFMNSGLQCISNTRPLTKYFLENKHLYELNRTNPLGMKGHIAKRYCDLTQELWSGSSKTVAPLKLRWTISKYAPRFNGFSQHDSQELLAFLLDGLHEDLNRVQTKPYVELKDSDGRPDEEVAQEAWENHLARNQSIIVDLFHGQIRSRVRCLQCSTLSIRFDPFTFLSLPLPMDNSMYLDVIVIRLNEEIPVRYGLRLNMDDTFAEVRKHLADKCKISMDAVLLTEVLGATIKTFLQDNLKVRSVSVGNIYAFEIPAPVKAIVCVTPNGNTHAGSNGNSPDIQRGEKVNGTDFAQTIKRVGSLVHETTKQSITNPAALHIENKNASYMQTQCAGYVVAYHRKIFHIDVYFLSSQKHRPSLFGLPLVVPCVPGRPKKELYSAVWRLVSRLCQPRCRTAGSPQGREPTRKDCDDSMGSKYPFTLRCIDAYGMSCGNKCPWFRFCTGCVIECTDEPWHQTSGHIAIDWDPTALHLRYQPSAEREVTDDSSVEEGHRGVQQHIDLKQCLRAFTTEEELGKDELYHCGKCKTMQLAKKKLDIWRLPPTLIIHLKRFQFVNGRWIKSHKVVDFPKTDFDPSSFMTKRDEENLDVEAQEITTSVDADPVATNMTTPQRTNNAKPTKPKPHITFEKNPPNGTSDPVHNGNSPSHEGVKNAGLTARKRKASFREESPPLYDLYATTSYIYFLLYSTIFKYIPVNKTYKTEIMFSVHDPVKWIEGLGPHLFFESTLTSIISLCLCIPYSVKCHSGILGGGHYIAYAKNKVNNKWYCYNDSSCKEVSADNINVDTAYTLFYERQGIDYGDFMPTVGGKSAVDTSSMDEDYNSEFKKYCVIQ</sequence>
<dbReference type="GO" id="GO:0005509">
    <property type="term" value="F:calcium ion binding"/>
    <property type="evidence" value="ECO:0007669"/>
    <property type="project" value="InterPro"/>
</dbReference>
<dbReference type="CDD" id="cd00051">
    <property type="entry name" value="EFh"/>
    <property type="match status" value="1"/>
</dbReference>
<dbReference type="PRINTS" id="PR00450">
    <property type="entry name" value="RECOVERIN"/>
</dbReference>
<evidence type="ECO:0000256" key="12">
    <source>
        <dbReference type="SAM" id="MobiDB-lite"/>
    </source>
</evidence>
<dbReference type="InterPro" id="IPR038765">
    <property type="entry name" value="Papain-like_cys_pep_sf"/>
</dbReference>
<dbReference type="STRING" id="51511.ENSCSAVP00000018495"/>
<dbReference type="SUPFAM" id="SSF143791">
    <property type="entry name" value="DUSP-like"/>
    <property type="match status" value="2"/>
</dbReference>
<evidence type="ECO:0000259" key="16">
    <source>
        <dbReference type="PROSITE" id="PS51283"/>
    </source>
</evidence>
<dbReference type="InterPro" id="IPR018200">
    <property type="entry name" value="USP_CS"/>
</dbReference>
<feature type="domain" description="DUSP" evidence="16">
    <location>
        <begin position="369"/>
        <end position="591"/>
    </location>
</feature>
<keyword evidence="4" id="KW-0645">Protease</keyword>
<dbReference type="GO" id="GO:0005794">
    <property type="term" value="C:Golgi apparatus"/>
    <property type="evidence" value="ECO:0007669"/>
    <property type="project" value="TreeGrafter"/>
</dbReference>
<dbReference type="SUPFAM" id="SSF54001">
    <property type="entry name" value="Cysteine proteinases"/>
    <property type="match status" value="1"/>
</dbReference>
<dbReference type="PANTHER" id="PTHR21646:SF76">
    <property type="entry name" value="UBIQUITIN CARBOXYL-TERMINAL HYDROLASE 32"/>
    <property type="match status" value="1"/>
</dbReference>
<dbReference type="InterPro" id="IPR035927">
    <property type="entry name" value="DUSP-like_sf"/>
</dbReference>
<dbReference type="PROSITE" id="PS00972">
    <property type="entry name" value="USP_1"/>
    <property type="match status" value="1"/>
</dbReference>
<keyword evidence="5" id="KW-0479">Metal-binding</keyword>
<reference evidence="17" key="2">
    <citation type="submission" date="2025-08" db="UniProtKB">
        <authorList>
            <consortium name="Ensembl"/>
        </authorList>
    </citation>
    <scope>IDENTIFICATION</scope>
</reference>
<reference evidence="17" key="3">
    <citation type="submission" date="2025-09" db="UniProtKB">
        <authorList>
            <consortium name="Ensembl"/>
        </authorList>
    </citation>
    <scope>IDENTIFICATION</scope>
</reference>
<dbReference type="GeneTree" id="ENSGT00940000172796"/>
<evidence type="ECO:0000256" key="10">
    <source>
        <dbReference type="ARBA" id="ARBA00022837"/>
    </source>
</evidence>
<evidence type="ECO:0000259" key="14">
    <source>
        <dbReference type="PROSITE" id="PS50222"/>
    </source>
</evidence>
<evidence type="ECO:0000256" key="4">
    <source>
        <dbReference type="ARBA" id="ARBA00022670"/>
    </source>
</evidence>
<feature type="region of interest" description="Disordered" evidence="12">
    <location>
        <begin position="1364"/>
        <end position="1422"/>
    </location>
</feature>
<reference evidence="18" key="1">
    <citation type="submission" date="2003-08" db="EMBL/GenBank/DDBJ databases">
        <authorList>
            <person name="Birren B."/>
            <person name="Nusbaum C."/>
            <person name="Abebe A."/>
            <person name="Abouelleil A."/>
            <person name="Adekoya E."/>
            <person name="Ait-zahra M."/>
            <person name="Allen N."/>
            <person name="Allen T."/>
            <person name="An P."/>
            <person name="Anderson M."/>
            <person name="Anderson S."/>
            <person name="Arachchi H."/>
            <person name="Armbruster J."/>
            <person name="Bachantsang P."/>
            <person name="Baldwin J."/>
            <person name="Barry A."/>
            <person name="Bayul T."/>
            <person name="Blitshsteyn B."/>
            <person name="Bloom T."/>
            <person name="Blye J."/>
            <person name="Boguslavskiy L."/>
            <person name="Borowsky M."/>
            <person name="Boukhgalter B."/>
            <person name="Brunache A."/>
            <person name="Butler J."/>
            <person name="Calixte N."/>
            <person name="Calvo S."/>
            <person name="Camarata J."/>
            <person name="Campo K."/>
            <person name="Chang J."/>
            <person name="Cheshatsang Y."/>
            <person name="Citroen M."/>
            <person name="Collymore A."/>
            <person name="Considine T."/>
            <person name="Cook A."/>
            <person name="Cooke P."/>
            <person name="Corum B."/>
            <person name="Cuomo C."/>
            <person name="David R."/>
            <person name="Dawoe T."/>
            <person name="Degray S."/>
            <person name="Dodge S."/>
            <person name="Dooley K."/>
            <person name="Dorje P."/>
            <person name="Dorjee K."/>
            <person name="Dorris L."/>
            <person name="Duffey N."/>
            <person name="Dupes A."/>
            <person name="Elkins T."/>
            <person name="Engels R."/>
            <person name="Erickson J."/>
            <person name="Farina A."/>
            <person name="Faro S."/>
            <person name="Ferreira P."/>
            <person name="Fischer H."/>
            <person name="Fitzgerald M."/>
            <person name="Foley K."/>
            <person name="Gage D."/>
            <person name="Galagan J."/>
            <person name="Gearin G."/>
            <person name="Gnerre S."/>
            <person name="Gnirke A."/>
            <person name="Goyette A."/>
            <person name="Graham J."/>
            <person name="Grandbois E."/>
            <person name="Gyaltsen K."/>
            <person name="Hafez N."/>
            <person name="Hagopian D."/>
            <person name="Hagos B."/>
            <person name="Hall J."/>
            <person name="Hatcher B."/>
            <person name="Heller A."/>
            <person name="Higgins H."/>
            <person name="Honan T."/>
            <person name="Horn A."/>
            <person name="Houde N."/>
            <person name="Hughes L."/>
            <person name="Hulme W."/>
            <person name="Husby E."/>
            <person name="Iliev I."/>
            <person name="Jaffe D."/>
            <person name="Jones C."/>
            <person name="Kamal M."/>
            <person name="Kamat A."/>
            <person name="Kamvysselis M."/>
            <person name="Karlsson E."/>
            <person name="Kells C."/>
            <person name="Kieu A."/>
            <person name="Kisner P."/>
            <person name="Kodira C."/>
            <person name="Kulbokas E."/>
            <person name="Labutti K."/>
            <person name="Lama D."/>
            <person name="Landers T."/>
            <person name="Leger J."/>
            <person name="Levine S."/>
            <person name="Lewis D."/>
            <person name="Lewis T."/>
            <person name="Lindblad-toh K."/>
            <person name="Liu X."/>
            <person name="Lokyitsang T."/>
            <person name="Lokyitsang Y."/>
            <person name="Lucien O."/>
            <person name="Lui A."/>
            <person name="Ma L.J."/>
            <person name="Mabbitt R."/>
            <person name="Macdonald J."/>
            <person name="Maclean C."/>
            <person name="Major J."/>
            <person name="Manning J."/>
            <person name="Marabella R."/>
            <person name="Maru K."/>
            <person name="Matthews C."/>
            <person name="Mauceli E."/>
            <person name="Mccarthy M."/>
            <person name="Mcdonough S."/>
            <person name="Mcghee T."/>
            <person name="Meldrim J."/>
            <person name="Meneus L."/>
            <person name="Mesirov J."/>
            <person name="Mihalev A."/>
            <person name="Mihova T."/>
            <person name="Mikkelsen T."/>
            <person name="Mlenga V."/>
            <person name="Moru K."/>
            <person name="Mozes J."/>
            <person name="Mulrain L."/>
            <person name="Munson G."/>
            <person name="Naylor J."/>
            <person name="Newes C."/>
            <person name="Nguyen C."/>
            <person name="Nguyen N."/>
            <person name="Nguyen T."/>
            <person name="Nicol R."/>
            <person name="Nielsen C."/>
            <person name="Nizzari M."/>
            <person name="Norbu C."/>
            <person name="Norbu N."/>
            <person name="O'donnell P."/>
            <person name="Okoawo O."/>
            <person name="O'leary S."/>
            <person name="Omotosho B."/>
            <person name="O'neill K."/>
            <person name="Osman S."/>
            <person name="Parker S."/>
            <person name="Perrin D."/>
            <person name="Phunkhang P."/>
            <person name="Piqani B."/>
            <person name="Purcell S."/>
            <person name="Rachupka T."/>
            <person name="Ramasamy U."/>
            <person name="Rameau R."/>
            <person name="Ray V."/>
            <person name="Raymond C."/>
            <person name="Retta R."/>
            <person name="Richardson S."/>
            <person name="Rise C."/>
            <person name="Rodriguez J."/>
            <person name="Rogers J."/>
            <person name="Rogov P."/>
            <person name="Rutman M."/>
            <person name="Schupbach R."/>
            <person name="Seaman C."/>
            <person name="Settipalli S."/>
            <person name="Sharpe T."/>
            <person name="Sheridan J."/>
            <person name="Sherpa N."/>
            <person name="Shi J."/>
            <person name="Smirnov S."/>
            <person name="Smith C."/>
            <person name="Sougnez C."/>
            <person name="Spencer B."/>
            <person name="Stalker J."/>
            <person name="Stange-thomann N."/>
            <person name="Stavropoulos S."/>
            <person name="Stetson K."/>
            <person name="Stone C."/>
            <person name="Stone S."/>
            <person name="Stubbs M."/>
            <person name="Talamas J."/>
            <person name="Tchuinga P."/>
            <person name="Tenzing P."/>
            <person name="Tesfaye S."/>
            <person name="Theodore J."/>
            <person name="Thoulutsang Y."/>
            <person name="Topham K."/>
            <person name="Towey S."/>
            <person name="Tsamla T."/>
            <person name="Tsomo N."/>
            <person name="Vallee D."/>
            <person name="Vassiliev H."/>
            <person name="Venkataraman V."/>
            <person name="Vinson J."/>
            <person name="Vo A."/>
            <person name="Wade C."/>
            <person name="Wang S."/>
            <person name="Wangchuk T."/>
            <person name="Wangdi T."/>
            <person name="Whittaker C."/>
            <person name="Wilkinson J."/>
            <person name="Wu Y."/>
            <person name="Wyman D."/>
            <person name="Yadav S."/>
            <person name="Yang S."/>
            <person name="Yang X."/>
            <person name="Yeager S."/>
            <person name="Yee E."/>
            <person name="Young G."/>
            <person name="Zainoun J."/>
            <person name="Zembeck L."/>
            <person name="Zimmer A."/>
            <person name="Zody M."/>
            <person name="Lander E."/>
        </authorList>
    </citation>
    <scope>NUCLEOTIDE SEQUENCE [LARGE SCALE GENOMIC DNA]</scope>
</reference>
<feature type="domain" description="USP" evidence="15">
    <location>
        <begin position="754"/>
        <end position="1555"/>
    </location>
</feature>
<protein>
    <recommendedName>
        <fullName evidence="11">Ubiquitin carboxyl-terminal hydrolase 32</fullName>
        <ecNumber evidence="2">3.4.19.12</ecNumber>
    </recommendedName>
</protein>
<dbReference type="InterPro" id="IPR018247">
    <property type="entry name" value="EF_Hand_1_Ca_BS"/>
</dbReference>
<feature type="transmembrane region" description="Helical" evidence="13">
    <location>
        <begin position="482"/>
        <end position="505"/>
    </location>
</feature>
<evidence type="ECO:0000256" key="1">
    <source>
        <dbReference type="ARBA" id="ARBA00000707"/>
    </source>
</evidence>
<keyword evidence="9" id="KW-0788">Thiol protease</keyword>
<dbReference type="Gene3D" id="1.10.238.10">
    <property type="entry name" value="EF-hand"/>
    <property type="match status" value="3"/>
</dbReference>
<dbReference type="Pfam" id="PF00443">
    <property type="entry name" value="UCH"/>
    <property type="match status" value="1"/>
</dbReference>
<dbReference type="PANTHER" id="PTHR21646">
    <property type="entry name" value="UBIQUITIN CARBOXYL-TERMINAL HYDROLASE"/>
    <property type="match status" value="1"/>
</dbReference>
<evidence type="ECO:0000256" key="9">
    <source>
        <dbReference type="ARBA" id="ARBA00022807"/>
    </source>
</evidence>
<dbReference type="PROSITE" id="PS50222">
    <property type="entry name" value="EF_HAND_2"/>
    <property type="match status" value="2"/>
</dbReference>
<evidence type="ECO:0000313" key="17">
    <source>
        <dbReference type="Ensembl" id="ENSCSAVP00000018495.1"/>
    </source>
</evidence>
<dbReference type="InterPro" id="IPR011992">
    <property type="entry name" value="EF-hand-dom_pair"/>
</dbReference>
<evidence type="ECO:0000256" key="11">
    <source>
        <dbReference type="ARBA" id="ARBA00071642"/>
    </source>
</evidence>
<evidence type="ECO:0000256" key="5">
    <source>
        <dbReference type="ARBA" id="ARBA00022723"/>
    </source>
</evidence>
<evidence type="ECO:0000256" key="6">
    <source>
        <dbReference type="ARBA" id="ARBA00022737"/>
    </source>
</evidence>
<evidence type="ECO:0000256" key="13">
    <source>
        <dbReference type="SAM" id="Phobius"/>
    </source>
</evidence>
<dbReference type="GO" id="GO:0006508">
    <property type="term" value="P:proteolysis"/>
    <property type="evidence" value="ECO:0007669"/>
    <property type="project" value="UniProtKB-KW"/>
</dbReference>
<evidence type="ECO:0000256" key="3">
    <source>
        <dbReference type="ARBA" id="ARBA00022553"/>
    </source>
</evidence>
<evidence type="ECO:0000313" key="18">
    <source>
        <dbReference type="Proteomes" id="UP000007875"/>
    </source>
</evidence>
<dbReference type="InterPro" id="IPR006615">
    <property type="entry name" value="Pept_C19_DUSP"/>
</dbReference>
<dbReference type="InParanoid" id="H2ZLM9"/>
<feature type="compositionally biased region" description="Polar residues" evidence="12">
    <location>
        <begin position="1366"/>
        <end position="1378"/>
    </location>
</feature>
<feature type="compositionally biased region" description="Polar residues" evidence="12">
    <location>
        <begin position="1393"/>
        <end position="1407"/>
    </location>
</feature>
<keyword evidence="13" id="KW-0812">Transmembrane</keyword>
<dbReference type="InterPro" id="IPR028889">
    <property type="entry name" value="USP"/>
</dbReference>
<dbReference type="eggNOG" id="KOG1870">
    <property type="taxonomic scope" value="Eukaryota"/>
</dbReference>
<proteinExistence type="predicted"/>
<dbReference type="Gene3D" id="3.30.2230.10">
    <property type="entry name" value="DUSP-like"/>
    <property type="match status" value="2"/>
</dbReference>
<dbReference type="Gene3D" id="3.90.70.10">
    <property type="entry name" value="Cysteine proteinases"/>
    <property type="match status" value="3"/>
</dbReference>
<keyword evidence="10" id="KW-0106">Calcium</keyword>
<feature type="domain" description="EF-hand" evidence="14">
    <location>
        <begin position="238"/>
        <end position="265"/>
    </location>
</feature>
<evidence type="ECO:0000256" key="8">
    <source>
        <dbReference type="ARBA" id="ARBA00022801"/>
    </source>
</evidence>
<dbReference type="FunCoup" id="H2ZLM9">
    <property type="interactions" value="397"/>
</dbReference>
<keyword evidence="18" id="KW-1185">Reference proteome</keyword>
<dbReference type="GO" id="GO:0016579">
    <property type="term" value="P:protein deubiquitination"/>
    <property type="evidence" value="ECO:0007669"/>
    <property type="project" value="InterPro"/>
</dbReference>
<accession>H2ZLM9</accession>
<dbReference type="Pfam" id="PF13202">
    <property type="entry name" value="EF-hand_5"/>
    <property type="match status" value="1"/>
</dbReference>
<dbReference type="PROSITE" id="PS51283">
    <property type="entry name" value="DUSP"/>
    <property type="match status" value="1"/>
</dbReference>
<dbReference type="PROSITE" id="PS50235">
    <property type="entry name" value="USP_3"/>
    <property type="match status" value="1"/>
</dbReference>
<dbReference type="PROSITE" id="PS00018">
    <property type="entry name" value="EF_HAND_1"/>
    <property type="match status" value="2"/>
</dbReference>
<keyword evidence="8" id="KW-0378">Hydrolase</keyword>
<dbReference type="Proteomes" id="UP000007875">
    <property type="component" value="Unassembled WGS sequence"/>
</dbReference>
<name>H2ZLM9_CIOSA</name>
<dbReference type="InterPro" id="IPR001394">
    <property type="entry name" value="Peptidase_C19_UCH"/>
</dbReference>
<dbReference type="SUPFAM" id="SSF47473">
    <property type="entry name" value="EF-hand"/>
    <property type="match status" value="2"/>
</dbReference>
<evidence type="ECO:0000256" key="2">
    <source>
        <dbReference type="ARBA" id="ARBA00012759"/>
    </source>
</evidence>
<keyword evidence="7" id="KW-0833">Ubl conjugation pathway</keyword>
<keyword evidence="13" id="KW-0472">Membrane</keyword>
<keyword evidence="3" id="KW-0597">Phosphoprotein</keyword>
<organism evidence="17 18">
    <name type="scientific">Ciona savignyi</name>
    <name type="common">Pacific transparent sea squirt</name>
    <dbReference type="NCBI Taxonomy" id="51511"/>
    <lineage>
        <taxon>Eukaryota</taxon>
        <taxon>Metazoa</taxon>
        <taxon>Chordata</taxon>
        <taxon>Tunicata</taxon>
        <taxon>Ascidiacea</taxon>
        <taxon>Phlebobranchia</taxon>
        <taxon>Cionidae</taxon>
        <taxon>Ciona</taxon>
    </lineage>
</organism>
<dbReference type="Pfam" id="PF25265">
    <property type="entry name" value="USP32_N"/>
    <property type="match status" value="1"/>
</dbReference>
<feature type="transmembrane region" description="Helical" evidence="13">
    <location>
        <begin position="642"/>
        <end position="662"/>
    </location>
</feature>
<dbReference type="InterPro" id="IPR057368">
    <property type="entry name" value="USP32_N"/>
</dbReference>
<dbReference type="SMART" id="SM00054">
    <property type="entry name" value="EFh"/>
    <property type="match status" value="2"/>
</dbReference>
<feature type="domain" description="EF-hand" evidence="14">
    <location>
        <begin position="266"/>
        <end position="301"/>
    </location>
</feature>
<dbReference type="FunFam" id="1.10.238.10:FF:000081">
    <property type="entry name" value="Ubiquitin carboxyl-terminal hydrolase 32"/>
    <property type="match status" value="1"/>
</dbReference>
<dbReference type="Ensembl" id="ENSCSAVT00000018695.1">
    <property type="protein sequence ID" value="ENSCSAVP00000018495.1"/>
    <property type="gene ID" value="ENSCSAVG00000010856.1"/>
</dbReference>
<evidence type="ECO:0000256" key="7">
    <source>
        <dbReference type="ARBA" id="ARBA00022786"/>
    </source>
</evidence>
<evidence type="ECO:0000259" key="15">
    <source>
        <dbReference type="PROSITE" id="PS50235"/>
    </source>
</evidence>
<dbReference type="Pfam" id="PF06337">
    <property type="entry name" value="DUSP"/>
    <property type="match status" value="1"/>
</dbReference>
<dbReference type="FunFam" id="3.90.70.10:FF:000018">
    <property type="entry name" value="Ubiquitin carboxyl-terminal hydrolase 32"/>
    <property type="match status" value="1"/>
</dbReference>
<keyword evidence="6" id="KW-0677">Repeat</keyword>